<dbReference type="InterPro" id="IPR051532">
    <property type="entry name" value="Ester_Hydrolysis_Enzymes"/>
</dbReference>
<feature type="region of interest" description="Disordered" evidence="1">
    <location>
        <begin position="42"/>
        <end position="103"/>
    </location>
</feature>
<sequence>MKMKNKILIGLGLASWAGIITTSAILLPKIGKGKDVAVVDNKNKDSETSSGSVSDDFDKNTKHSPDDKKANQNKDKKSSQSRSSESDLENKNNSENNFDSGFIDNNSTLSNDKRLIKDKIRFVTFGDSIAAGFNAKMLDYVPGEYDPNTKQITGLSYSSYIADYINDLDPNKLESFKNFAFSGTTLKDWNDYFNNKDTVFFNSTKSEDLSQREDFLKRLTNSNLLLLNLGANDFMSLAFEKFKEKDVLSLLMKKDASTNDLIGVFLPILSSIRHEMGIRYKELISHIRKYNKNVTINLIGYPMPALKLFNMVNKLLGESVKIGNDTLLGFLLNFINSSIKDQVDLYENVNFVNAYDDPLWLKHKNDFTDVAFDIHPNEIGYKKMAQEIFLKLAIDISKYNNPSEINSSWNANYLSYDHGKFSRLFEFKNKKDSEIITTVLGVNNSALFSKNDKRIALYESKFNTDNYSEILFRYSDIFKTLSKSAVEFIINSSIFKTLDPEEDLKKFLFANNEANYQKLFEILTKSRFVHNIINRSIRDTLTLDLDNNGQAGIQEIELSHLMTIFKKEISNLDNYLGLLREFSSSSFYVDPETNLSFKDIIKKILKNFLQKSELKTTLISKFTGAFIQNKILSHNLSELVLRIVSGEKTFALIEKLIDDIFDNKAVYQKVEKIEDFLFAFVNTNEKAITDFVRFVLNELVAKPENFKALVSFGISQFLNSSNEVISTQTSQAFYEVSKTLVNIVDTEELLEKVLKNFIEEIKSSAQLKLSNPKEFNLIEKLQKSIISTFGFTNDLGWSFLKQVVKSKSLSSVEQRDKFTSSLKEVVSFVFKSENVKNKLISSAGTYLSNIELFKENSDVFKGIFSHILNFEKTPELLNKIIDYVINSWESIDQYNDAFEFVLNFLKTNSSWFKTYVKDIFSSVVNSEIQYANILTSKLNKLASQAGFELTNSSVESIKNIFTNTLKIIADSNTIDALVDTFVNSKTLLEIDKKNFIASLKNIQIFALSDDNFFSVFKALISSNKLKDKAFVNQYKQDITNVLKELLFEEKFFNLIYSFMMPKTSELFENNPEALNKTTTILRNALKKNLDPDFINKMMDIIFDNLDKYQKLENYGQVLGLILKDNSDAIATKVQAIFKDVVNEANFQDVLKVLLVSQTKKFMGFELNADETNKISTDLTKILKQVFESNNFAKSLALATKDSLVIDGVQANKKIFDFTRFLNTFLLSEKDEKTKENYQMVKSILNTKLIDISQNSESIKNLLKTFTKSALSRDEFYEKTIKVFLSKEKLASAYTPVYEFVKFVLKNEKTTNFSDLLIDSLFKDFSQYQQANSFEELIYLVLRNNKETVVNYLKELSFEIKSSNIIQRLLGQTINALVTPNGEKIFSDTELQSLSTLINESLDLFGKTNIISNLYDLVLSALSINQESSSVLTKVENITHKALDQQNSYFAVIKTLLSVKEGDVDKSDEFKAIIKKFLNLFAKNDYLLTKFISPIVDKTIDFDSATKSSIVKLIKNVLSDEQNLKFSAQIIDTIFANKNKYLAYENLNDFLIDALVDNKENIINLSSNTLGKIKTDDEFKNIIKSFITKNLMTSDSSITEEEINTIVKSAHELISIVDSSNFLNQLLKDFFALLEKNKKDSKSTSLEFSTFMKKSISEFLDAENNYLALFKKVLSSNLLSTQSDQSSFTKSISSILRVFLRKEKALELMLKKQFRNFELHDIKVDDAINLIKFIFRDNQVIDFIETIINRVVSQKEEYSKLNSYQEILYKFLSSNKNETLNFFKKQIGEIKNSKLINPLAKSFIESELKKSKITLQNDEIDSIVNFVNESLVVLEKTDLIDKLYDLVVSSFNAKVSDKTKVEIFNFSSLLKPIMDQKDNYFSLVKTLATINWKLMESQNTDALKNALGQMLLRVFKNTDLLNKFLDPVLQNINFIDQDQKDSKTKNENLRNASKQILVFVLQNEDTLEFFKSLVNNIISNNQNYKNANNYLDLIVSFIEKNKNLVTQYFKKIAPKIASDSMLKTFVNGFALNLLQEQNLELSKDELSLVSNITSGAIDALSTSNIVEKILEVFLAEVKKQNPQSKTNDLFASIQEILKSKFDFSQNGLFEVLSIILKSNILDSKSINNKEYIQKVKTLFEKLLKNTSVQNFVKDKFIENISKSIPIEQNNKQSLSKIVALIASDPQTTNLVNKVIDDIFKNHKNYASKANLNEILAEFLTTHKNQLLAYLKSIINKLNVKVSELHDFSVNVLLSQLKSKMNIEFNNKEKEQLKSILKTSIHLIINSDIPQLVLNNLIEELKNKKALSRSVSMQKIITRNLNFDKGFFEIFKIVLNSVKQKDNNFRQEVINQIKNGLSIVLNKDTLINAIFTNFDLKIPNDLKQNSFNLLKEISNDVHFHRVVEAILEVVFSNQIHYHNGKIYESAQRKSEIKNWEDLIRVVLKKSDSVANNKVEDALYDLIYKLLLKSNSLKNILVSQLLPMFKSAKFDIKTKHHEIILRFVQGLGRFAHEQGMLKNIFKKSLDKFKNTNFSKVDFNKLTIEIMNIIKSNFMDVKTNTLYVSNIWKTKDLLDKYFRTYRDAAKDFVNFFNMLFEASSLPNKTWHQYQNGIYKMLTNIIYPNEANAGGAQGSSSSLKVDGWDIFKNLIHLVNTYKELMSVFSYHLGKGYIDTIWQTKNFKDNPYYKALFRITTIILWITYQNVDGFIWWNATNWTIEGFTYAGLEDGWNKAKNEKRGIVNNIRKFTGHYPEDKVVLNGSNLVQTIFGNRSNGTTRYNYYDDQLLAYIWWNSSKDRFTNHPNRIILLEALRNGWIQKTWKRR</sequence>
<dbReference type="KEGG" id="mpu:MYPU_3130"/>
<evidence type="ECO:0000313" key="3">
    <source>
        <dbReference type="Proteomes" id="UP000000528"/>
    </source>
</evidence>
<dbReference type="CDD" id="cd00229">
    <property type="entry name" value="SGNH_hydrolase"/>
    <property type="match status" value="1"/>
</dbReference>
<dbReference type="Proteomes" id="UP000000528">
    <property type="component" value="Chromosome"/>
</dbReference>
<dbReference type="InterPro" id="IPR036514">
    <property type="entry name" value="SGNH_hydro_sf"/>
</dbReference>
<dbReference type="HOGENOM" id="CLU_227511_0_0_14"/>
<evidence type="ECO:0000256" key="1">
    <source>
        <dbReference type="SAM" id="MobiDB-lite"/>
    </source>
</evidence>
<dbReference type="EMBL" id="AL445564">
    <property type="protein sequence ID" value="CAC13486.1"/>
    <property type="molecule type" value="Genomic_DNA"/>
</dbReference>
<dbReference type="PANTHER" id="PTHR30383">
    <property type="entry name" value="THIOESTERASE 1/PROTEASE 1/LYSOPHOSPHOLIPASE L1"/>
    <property type="match status" value="1"/>
</dbReference>
<dbReference type="BioCyc" id="MPUL272635:G1GT6-314-MONOMER"/>
<name>Q98QP8_MYCPU</name>
<organism evidence="3">
    <name type="scientific">Mycoplasmopsis pulmonis (strain UAB CTIP)</name>
    <name type="common">Mycoplasma pulmonis</name>
    <dbReference type="NCBI Taxonomy" id="272635"/>
    <lineage>
        <taxon>Bacteria</taxon>
        <taxon>Bacillati</taxon>
        <taxon>Mycoplasmatota</taxon>
        <taxon>Mycoplasmoidales</taxon>
        <taxon>Metamycoplasmataceae</taxon>
        <taxon>Mycoplasmopsis</taxon>
    </lineage>
</organism>
<feature type="compositionally biased region" description="Basic and acidic residues" evidence="1">
    <location>
        <begin position="56"/>
        <end position="92"/>
    </location>
</feature>
<evidence type="ECO:0000313" key="2">
    <source>
        <dbReference type="EMBL" id="CAC13486.1"/>
    </source>
</evidence>
<reference evidence="2 3" key="1">
    <citation type="journal article" date="2001" name="Nucleic Acids Res.">
        <title>The complete genome sequence of the murine respiratory pathogen Mycoplasma pulmonis.</title>
        <authorList>
            <person name="Chambaud I."/>
            <person name="Heilig R."/>
            <person name="Ferris S."/>
            <person name="Barbe V."/>
            <person name="Samson D."/>
            <person name="Galisson F."/>
            <person name="Moszer I."/>
            <person name="Dybvig K."/>
            <person name="Wroblewski H."/>
            <person name="Viari A."/>
            <person name="Rocha E.P.C."/>
            <person name="Blanchard A."/>
        </authorList>
    </citation>
    <scope>NUCLEOTIDE SEQUENCE [LARGE SCALE GENOMIC DNA]</scope>
    <source>
        <strain evidence="2 3">UAB CTIP</strain>
    </source>
</reference>
<proteinExistence type="predicted"/>
<feature type="compositionally biased region" description="Polar residues" evidence="1">
    <location>
        <begin position="93"/>
        <end position="103"/>
    </location>
</feature>
<keyword evidence="3" id="KW-1185">Reference proteome</keyword>
<protein>
    <submittedName>
        <fullName evidence="2">Uncharacterized protein</fullName>
    </submittedName>
</protein>
<dbReference type="InterPro" id="IPR001087">
    <property type="entry name" value="GDSL"/>
</dbReference>
<dbReference type="STRING" id="272635.gene:17576904"/>
<dbReference type="PIR" id="A90551">
    <property type="entry name" value="A90551"/>
</dbReference>
<gene>
    <name evidence="2" type="ordered locus">MYPU_3130</name>
</gene>
<dbReference type="SUPFAM" id="SSF52266">
    <property type="entry name" value="SGNH hydrolase"/>
    <property type="match status" value="1"/>
</dbReference>
<dbReference type="Gene3D" id="3.40.50.1110">
    <property type="entry name" value="SGNH hydrolase"/>
    <property type="match status" value="1"/>
</dbReference>
<dbReference type="RefSeq" id="WP_010925117.1">
    <property type="nucleotide sequence ID" value="NC_002771.1"/>
</dbReference>
<dbReference type="Pfam" id="PF00657">
    <property type="entry name" value="Lipase_GDSL"/>
    <property type="match status" value="1"/>
</dbReference>
<dbReference type="eggNOG" id="COG2755">
    <property type="taxonomic scope" value="Bacteria"/>
</dbReference>
<accession>Q98QP8</accession>
<dbReference type="GO" id="GO:0016788">
    <property type="term" value="F:hydrolase activity, acting on ester bonds"/>
    <property type="evidence" value="ECO:0007669"/>
    <property type="project" value="InterPro"/>
</dbReference>